<keyword evidence="5" id="KW-1185">Reference proteome</keyword>
<dbReference type="GO" id="GO:0005524">
    <property type="term" value="F:ATP binding"/>
    <property type="evidence" value="ECO:0007669"/>
    <property type="project" value="UniProtKB-KW"/>
</dbReference>
<dbReference type="AlphaFoldDB" id="A0A5B8U5T9"/>
<gene>
    <name evidence="4" type="ORF">FSW04_13550</name>
</gene>
<dbReference type="Gene3D" id="3.30.565.10">
    <property type="entry name" value="Histidine kinase-like ATPase, C-terminal domain"/>
    <property type="match status" value="1"/>
</dbReference>
<evidence type="ECO:0000256" key="2">
    <source>
        <dbReference type="SAM" id="MobiDB-lite"/>
    </source>
</evidence>
<protein>
    <submittedName>
        <fullName evidence="4">ATP-binding protein</fullName>
    </submittedName>
</protein>
<dbReference type="InterPro" id="IPR050267">
    <property type="entry name" value="Anti-sigma-factor_SerPK"/>
</dbReference>
<accession>A0A5B8U5T9</accession>
<dbReference type="SUPFAM" id="SSF55874">
    <property type="entry name" value="ATPase domain of HSP90 chaperone/DNA topoisomerase II/histidine kinase"/>
    <property type="match status" value="1"/>
</dbReference>
<keyword evidence="1" id="KW-0723">Serine/threonine-protein kinase</keyword>
<evidence type="ECO:0000259" key="3">
    <source>
        <dbReference type="Pfam" id="PF13581"/>
    </source>
</evidence>
<keyword evidence="1" id="KW-0808">Transferase</keyword>
<dbReference type="PANTHER" id="PTHR35526">
    <property type="entry name" value="ANTI-SIGMA-F FACTOR RSBW-RELATED"/>
    <property type="match status" value="1"/>
</dbReference>
<organism evidence="4 5">
    <name type="scientific">Baekduia soli</name>
    <dbReference type="NCBI Taxonomy" id="496014"/>
    <lineage>
        <taxon>Bacteria</taxon>
        <taxon>Bacillati</taxon>
        <taxon>Actinomycetota</taxon>
        <taxon>Thermoleophilia</taxon>
        <taxon>Solirubrobacterales</taxon>
        <taxon>Baekduiaceae</taxon>
        <taxon>Baekduia</taxon>
    </lineage>
</organism>
<dbReference type="Pfam" id="PF13581">
    <property type="entry name" value="HATPase_c_2"/>
    <property type="match status" value="1"/>
</dbReference>
<dbReference type="InterPro" id="IPR036890">
    <property type="entry name" value="HATPase_C_sf"/>
</dbReference>
<feature type="compositionally biased region" description="Low complexity" evidence="2">
    <location>
        <begin position="122"/>
        <end position="134"/>
    </location>
</feature>
<name>A0A5B8U5T9_9ACTN</name>
<sequence>MPTVVRGSPPVRRPLVSGNQCDYGPQSGRPQRSRRRTRQRPRRRARRHPAARSGLRRLRLRALRARGGHGRRRAPGPGRPGLDPVRRVRVGGRGPLAGPAARRPRAAAAGAGGAARRRRGLTARGTRAPSAARTARGRPRRAGKAPGVEPRRWHVPPHPAQLRRIRAAVTAYAAEAGMSATRLPELRLAVSEAATNAMVHAFAEDRPGTVSVTGDVDEHGDVVICVSDDGRGMSAGLRRPRLGRGLRLISALTDSVETRTRAGQGTLLRMRFATGRRPR</sequence>
<dbReference type="Proteomes" id="UP000321805">
    <property type="component" value="Chromosome"/>
</dbReference>
<evidence type="ECO:0000313" key="5">
    <source>
        <dbReference type="Proteomes" id="UP000321805"/>
    </source>
</evidence>
<dbReference type="GO" id="GO:0004674">
    <property type="term" value="F:protein serine/threonine kinase activity"/>
    <property type="evidence" value="ECO:0007669"/>
    <property type="project" value="UniProtKB-KW"/>
</dbReference>
<feature type="compositionally biased region" description="Basic residues" evidence="2">
    <location>
        <begin position="31"/>
        <end position="74"/>
    </location>
</feature>
<dbReference type="KEGG" id="bsol:FSW04_13550"/>
<feature type="compositionally biased region" description="Low complexity" evidence="2">
    <location>
        <begin position="96"/>
        <end position="109"/>
    </location>
</feature>
<keyword evidence="1" id="KW-0418">Kinase</keyword>
<feature type="domain" description="Histidine kinase/HSP90-like ATPase" evidence="3">
    <location>
        <begin position="156"/>
        <end position="272"/>
    </location>
</feature>
<dbReference type="CDD" id="cd16936">
    <property type="entry name" value="HATPase_RsbW-like"/>
    <property type="match status" value="1"/>
</dbReference>
<feature type="region of interest" description="Disordered" evidence="2">
    <location>
        <begin position="1"/>
        <end position="155"/>
    </location>
</feature>
<evidence type="ECO:0000256" key="1">
    <source>
        <dbReference type="ARBA" id="ARBA00022527"/>
    </source>
</evidence>
<keyword evidence="4" id="KW-0067">ATP-binding</keyword>
<dbReference type="EMBL" id="CP042430">
    <property type="protein sequence ID" value="QEC48489.1"/>
    <property type="molecule type" value="Genomic_DNA"/>
</dbReference>
<reference evidence="4 5" key="1">
    <citation type="journal article" date="2018" name="J. Microbiol.">
        <title>Baekduia soli gen. nov., sp. nov., a novel bacterium isolated from the soil of Baekdu Mountain and proposal of a novel family name, Baekduiaceae fam. nov.</title>
        <authorList>
            <person name="An D.S."/>
            <person name="Siddiqi M.Z."/>
            <person name="Kim K.H."/>
            <person name="Yu H.S."/>
            <person name="Im W.T."/>
        </authorList>
    </citation>
    <scope>NUCLEOTIDE SEQUENCE [LARGE SCALE GENOMIC DNA]</scope>
    <source>
        <strain evidence="4 5">BR7-21</strain>
    </source>
</reference>
<proteinExistence type="predicted"/>
<dbReference type="InterPro" id="IPR003594">
    <property type="entry name" value="HATPase_dom"/>
</dbReference>
<dbReference type="PANTHER" id="PTHR35526:SF3">
    <property type="entry name" value="ANTI-SIGMA-F FACTOR RSBW"/>
    <property type="match status" value="1"/>
</dbReference>
<dbReference type="OrthoDB" id="5243175at2"/>
<evidence type="ECO:0000313" key="4">
    <source>
        <dbReference type="EMBL" id="QEC48489.1"/>
    </source>
</evidence>
<keyword evidence="4" id="KW-0547">Nucleotide-binding</keyword>